<feature type="domain" description="Peptidase metallopeptidase" evidence="10">
    <location>
        <begin position="83"/>
        <end position="222"/>
    </location>
</feature>
<dbReference type="InterPro" id="IPR050557">
    <property type="entry name" value="RTX_toxin/Mannuronan_C5-epim"/>
</dbReference>
<dbReference type="InterPro" id="IPR034033">
    <property type="entry name" value="Serralysin-like"/>
</dbReference>
<accession>A0ABY1PRC9</accession>
<comment type="cofactor">
    <cofactor evidence="1">
        <name>Ca(2+)</name>
        <dbReference type="ChEBI" id="CHEBI:29108"/>
    </cofactor>
</comment>
<dbReference type="Pfam" id="PF00413">
    <property type="entry name" value="Peptidase_M10"/>
    <property type="match status" value="1"/>
</dbReference>
<dbReference type="InterPro" id="IPR001343">
    <property type="entry name" value="Hemolysn_Ca-bd"/>
</dbReference>
<dbReference type="SUPFAM" id="SSF51120">
    <property type="entry name" value="beta-Roll"/>
    <property type="match status" value="2"/>
</dbReference>
<comment type="subcellular location">
    <subcellularLocation>
        <location evidence="2">Secreted</location>
    </subcellularLocation>
</comment>
<evidence type="ECO:0000256" key="8">
    <source>
        <dbReference type="ARBA" id="ARBA00022801"/>
    </source>
</evidence>
<evidence type="ECO:0000259" key="10">
    <source>
        <dbReference type="SMART" id="SM00235"/>
    </source>
</evidence>
<dbReference type="SUPFAM" id="SSF55486">
    <property type="entry name" value="Metalloproteases ('zincins'), catalytic domain"/>
    <property type="match status" value="1"/>
</dbReference>
<name>A0ABY1PRC9_9HYPH</name>
<evidence type="ECO:0000313" key="12">
    <source>
        <dbReference type="Proteomes" id="UP001157914"/>
    </source>
</evidence>
<organism evidence="11 12">
    <name type="scientific">Roseibium denhamense</name>
    <dbReference type="NCBI Taxonomy" id="76305"/>
    <lineage>
        <taxon>Bacteria</taxon>
        <taxon>Pseudomonadati</taxon>
        <taxon>Pseudomonadota</taxon>
        <taxon>Alphaproteobacteria</taxon>
        <taxon>Hyphomicrobiales</taxon>
        <taxon>Stappiaceae</taxon>
        <taxon>Roseibium</taxon>
    </lineage>
</organism>
<keyword evidence="8" id="KW-0378">Hydrolase</keyword>
<evidence type="ECO:0000256" key="5">
    <source>
        <dbReference type="ARBA" id="ARBA00022670"/>
    </source>
</evidence>
<proteinExistence type="inferred from homology"/>
<dbReference type="InterPro" id="IPR001818">
    <property type="entry name" value="Pept_M10_metallopeptidase"/>
</dbReference>
<keyword evidence="7" id="KW-0677">Repeat</keyword>
<dbReference type="Gene3D" id="2.150.10.10">
    <property type="entry name" value="Serralysin-like metalloprotease, C-terminal"/>
    <property type="match status" value="2"/>
</dbReference>
<evidence type="ECO:0000256" key="6">
    <source>
        <dbReference type="ARBA" id="ARBA00022723"/>
    </source>
</evidence>
<comment type="caution">
    <text evidence="11">The sequence shown here is derived from an EMBL/GenBank/DDBJ whole genome shotgun (WGS) entry which is preliminary data.</text>
</comment>
<dbReference type="CDD" id="cd04277">
    <property type="entry name" value="ZnMc_serralysin_like"/>
    <property type="match status" value="1"/>
</dbReference>
<dbReference type="Gene3D" id="3.40.390.10">
    <property type="entry name" value="Collagenase (Catalytic Domain)"/>
    <property type="match status" value="1"/>
</dbReference>
<dbReference type="Pfam" id="PF08548">
    <property type="entry name" value="Peptidase_M10_C"/>
    <property type="match status" value="1"/>
</dbReference>
<evidence type="ECO:0000256" key="9">
    <source>
        <dbReference type="ARBA" id="ARBA00022833"/>
    </source>
</evidence>
<reference evidence="11 12" key="1">
    <citation type="submission" date="2017-05" db="EMBL/GenBank/DDBJ databases">
        <authorList>
            <person name="Varghese N."/>
            <person name="Submissions S."/>
        </authorList>
    </citation>
    <scope>NUCLEOTIDE SEQUENCE [LARGE SCALE GENOMIC DNA]</scope>
    <source>
        <strain evidence="11 12">DSM 15949</strain>
    </source>
</reference>
<keyword evidence="9" id="KW-0862">Zinc</keyword>
<evidence type="ECO:0000256" key="3">
    <source>
        <dbReference type="ARBA" id="ARBA00009490"/>
    </source>
</evidence>
<dbReference type="Pfam" id="PF00353">
    <property type="entry name" value="HemolysinCabind"/>
    <property type="match status" value="3"/>
</dbReference>
<dbReference type="PANTHER" id="PTHR38340:SF1">
    <property type="entry name" value="S-LAYER PROTEIN"/>
    <property type="match status" value="1"/>
</dbReference>
<dbReference type="InterPro" id="IPR018511">
    <property type="entry name" value="Hemolysin-typ_Ca-bd_CS"/>
</dbReference>
<protein>
    <submittedName>
        <fullName evidence="11">Serralysin</fullName>
    </submittedName>
</protein>
<dbReference type="Proteomes" id="UP001157914">
    <property type="component" value="Unassembled WGS sequence"/>
</dbReference>
<dbReference type="InterPro" id="IPR024079">
    <property type="entry name" value="MetalloPept_cat_dom_sf"/>
</dbReference>
<keyword evidence="6" id="KW-0479">Metal-binding</keyword>
<dbReference type="PRINTS" id="PR00313">
    <property type="entry name" value="CABNDNGRPT"/>
</dbReference>
<dbReference type="InterPro" id="IPR011049">
    <property type="entry name" value="Serralysin-like_metalloprot_C"/>
</dbReference>
<evidence type="ECO:0000256" key="1">
    <source>
        <dbReference type="ARBA" id="ARBA00001913"/>
    </source>
</evidence>
<dbReference type="InterPro" id="IPR006026">
    <property type="entry name" value="Peptidase_Metallo"/>
</dbReference>
<evidence type="ECO:0000256" key="2">
    <source>
        <dbReference type="ARBA" id="ARBA00004613"/>
    </source>
</evidence>
<comment type="similarity">
    <text evidence="3">Belongs to the peptidase M10B family.</text>
</comment>
<dbReference type="InterPro" id="IPR013858">
    <property type="entry name" value="Peptidase_M10B_C"/>
</dbReference>
<keyword evidence="4" id="KW-0964">Secreted</keyword>
<dbReference type="PROSITE" id="PS00330">
    <property type="entry name" value="HEMOLYSIN_CALCIUM"/>
    <property type="match status" value="3"/>
</dbReference>
<dbReference type="PANTHER" id="PTHR38340">
    <property type="entry name" value="S-LAYER PROTEIN"/>
    <property type="match status" value="1"/>
</dbReference>
<evidence type="ECO:0000313" key="11">
    <source>
        <dbReference type="EMBL" id="SMP37129.1"/>
    </source>
</evidence>
<evidence type="ECO:0000256" key="7">
    <source>
        <dbReference type="ARBA" id="ARBA00022737"/>
    </source>
</evidence>
<keyword evidence="5" id="KW-0645">Protease</keyword>
<evidence type="ECO:0000256" key="4">
    <source>
        <dbReference type="ARBA" id="ARBA00022525"/>
    </source>
</evidence>
<dbReference type="EMBL" id="FXTT01000009">
    <property type="protein sequence ID" value="SMP37129.1"/>
    <property type="molecule type" value="Genomic_DNA"/>
</dbReference>
<dbReference type="RefSeq" id="WP_283404685.1">
    <property type="nucleotide sequence ID" value="NZ_BAAAEA010000006.1"/>
</dbReference>
<sequence length="636" mass="67779">MTIQVIVEPKYNGPNMCELCMATGRTRDLPIVAGFSCSGVSGSFANTDADSTSAAAGPVFTNDQIADQLTDGYWTANGRSDRSFNVAVGGTISVNINALNADGQYLARNALELWSDATGLTFSYTFGSAQIIFDDTEAWSAYNQSWTSGSNISSSYINVGTSWVSYYGASLNSYAFQTYVHEIGHALGLGHAGNYNGSATYGVDNHYANDSWQASVMSYFSQADNTSINASHVYAVTPQTADVIAIQNLYGTDRSTRTGNTTYGDNANSGDLMQAISGMDSFISYTIIDDGGTDTFDFGGSSANQMIDLREEAISSVRGYTGNLQIARGTVIENAIGGSGDDILIGNGARNFLVGKAGNDSLIGHEGNDIIRGGDGADYISGGNGQDWAFYNTSKSAISINLGDDKRERGGDAFNDHIISVERILGSFYNDVITGNIEPNYLRGYHGNDQLRGGAGNDILRGDSGADFLVGGDGNDWAYYHTSNASVSINIGNSTTERGGHAEGDRLVAVERVLGSKYNDAITGNGDENYLRGYSGNDQIRGGAGNDIIRGDAGHDIMYGGSGGDIFYFVGNDGNDLIMDFEVNIDKIYVRNTSVQLEDIVFTVEDGDSIINFSGSVVKIIDIEIGDYLEEMFIFA</sequence>
<gene>
    <name evidence="11" type="ORF">SAMN06265374_4501</name>
</gene>
<keyword evidence="12" id="KW-1185">Reference proteome</keyword>
<dbReference type="SMART" id="SM00235">
    <property type="entry name" value="ZnMc"/>
    <property type="match status" value="1"/>
</dbReference>